<name>A0A1C7MQW6_GRIFR</name>
<dbReference type="AlphaFoldDB" id="A0A1C7MQW6"/>
<protein>
    <submittedName>
        <fullName evidence="1">Uncharacterized protein</fullName>
    </submittedName>
</protein>
<comment type="caution">
    <text evidence="1">The sequence shown here is derived from an EMBL/GenBank/DDBJ whole genome shotgun (WGS) entry which is preliminary data.</text>
</comment>
<sequence length="92" mass="9954">MEKNVSATAANRLSGGLGALRALHMNYAWLAHASRISVPGSTMNYRHQPCGRRGNLQRSVSTSAEFTLSSTRSRSVSSEVLALSGQPKHVMR</sequence>
<reference evidence="1 2" key="1">
    <citation type="submission" date="2016-03" db="EMBL/GenBank/DDBJ databases">
        <title>Whole genome sequencing of Grifola frondosa 9006-11.</title>
        <authorList>
            <person name="Min B."/>
            <person name="Park H."/>
            <person name="Kim J.-G."/>
            <person name="Cho H."/>
            <person name="Oh Y.-L."/>
            <person name="Kong W.-S."/>
            <person name="Choi I.-G."/>
        </authorList>
    </citation>
    <scope>NUCLEOTIDE SEQUENCE [LARGE SCALE GENOMIC DNA]</scope>
    <source>
        <strain evidence="1 2">9006-11</strain>
    </source>
</reference>
<evidence type="ECO:0000313" key="2">
    <source>
        <dbReference type="Proteomes" id="UP000092993"/>
    </source>
</evidence>
<dbReference type="Proteomes" id="UP000092993">
    <property type="component" value="Unassembled WGS sequence"/>
</dbReference>
<evidence type="ECO:0000313" key="1">
    <source>
        <dbReference type="EMBL" id="OBZ77354.1"/>
    </source>
</evidence>
<accession>A0A1C7MQW6</accession>
<gene>
    <name evidence="1" type="ORF">A0H81_02083</name>
</gene>
<dbReference type="EMBL" id="LUGG01000002">
    <property type="protein sequence ID" value="OBZ77354.1"/>
    <property type="molecule type" value="Genomic_DNA"/>
</dbReference>
<proteinExistence type="predicted"/>
<keyword evidence="2" id="KW-1185">Reference proteome</keyword>
<organism evidence="1 2">
    <name type="scientific">Grifola frondosa</name>
    <name type="common">Maitake</name>
    <name type="synonym">Polyporus frondosus</name>
    <dbReference type="NCBI Taxonomy" id="5627"/>
    <lineage>
        <taxon>Eukaryota</taxon>
        <taxon>Fungi</taxon>
        <taxon>Dikarya</taxon>
        <taxon>Basidiomycota</taxon>
        <taxon>Agaricomycotina</taxon>
        <taxon>Agaricomycetes</taxon>
        <taxon>Polyporales</taxon>
        <taxon>Grifolaceae</taxon>
        <taxon>Grifola</taxon>
    </lineage>
</organism>